<evidence type="ECO:0000256" key="2">
    <source>
        <dbReference type="HAMAP-Rule" id="MF_02087"/>
    </source>
</evidence>
<proteinExistence type="inferred from homology"/>
<dbReference type="NCBIfam" id="TIGR00044">
    <property type="entry name" value="YggS family pyridoxal phosphate-dependent enzyme"/>
    <property type="match status" value="1"/>
</dbReference>
<dbReference type="InterPro" id="IPR001608">
    <property type="entry name" value="Ala_racemase_N"/>
</dbReference>
<evidence type="ECO:0000256" key="1">
    <source>
        <dbReference type="ARBA" id="ARBA00022898"/>
    </source>
</evidence>
<evidence type="ECO:0000256" key="3">
    <source>
        <dbReference type="PIRSR" id="PIRSR004848-1"/>
    </source>
</evidence>
<evidence type="ECO:0000256" key="4">
    <source>
        <dbReference type="RuleBase" id="RU004514"/>
    </source>
</evidence>
<dbReference type="InterPro" id="IPR011078">
    <property type="entry name" value="PyrdxlP_homeostasis"/>
</dbReference>
<dbReference type="SUPFAM" id="SSF51419">
    <property type="entry name" value="PLP-binding barrel"/>
    <property type="match status" value="1"/>
</dbReference>
<protein>
    <recommendedName>
        <fullName evidence="2">Pyridoxal phosphate homeostasis protein</fullName>
        <shortName evidence="2">PLP homeostasis protein</shortName>
    </recommendedName>
</protein>
<reference evidence="6" key="2">
    <citation type="journal article" date="2021" name="PeerJ">
        <title>Extensive microbial diversity within the chicken gut microbiome revealed by metagenomics and culture.</title>
        <authorList>
            <person name="Gilroy R."/>
            <person name="Ravi A."/>
            <person name="Getino M."/>
            <person name="Pursley I."/>
            <person name="Horton D.L."/>
            <person name="Alikhan N.F."/>
            <person name="Baker D."/>
            <person name="Gharbi K."/>
            <person name="Hall N."/>
            <person name="Watson M."/>
            <person name="Adriaenssens E.M."/>
            <person name="Foster-Nyarko E."/>
            <person name="Jarju S."/>
            <person name="Secka A."/>
            <person name="Antonio M."/>
            <person name="Oren A."/>
            <person name="Chaudhuri R.R."/>
            <person name="La Ragione R."/>
            <person name="Hildebrand F."/>
            <person name="Pallen M.J."/>
        </authorList>
    </citation>
    <scope>NUCLEOTIDE SEQUENCE</scope>
    <source>
        <strain evidence="6">6919</strain>
    </source>
</reference>
<accession>A0A9D9NKI7</accession>
<dbReference type="PROSITE" id="PS01211">
    <property type="entry name" value="UPF0001"/>
    <property type="match status" value="1"/>
</dbReference>
<reference evidence="6" key="1">
    <citation type="submission" date="2020-10" db="EMBL/GenBank/DDBJ databases">
        <authorList>
            <person name="Gilroy R."/>
        </authorList>
    </citation>
    <scope>NUCLEOTIDE SEQUENCE</scope>
    <source>
        <strain evidence="6">6919</strain>
    </source>
</reference>
<dbReference type="Pfam" id="PF01168">
    <property type="entry name" value="Ala_racemase_N"/>
    <property type="match status" value="1"/>
</dbReference>
<dbReference type="CDD" id="cd00635">
    <property type="entry name" value="PLPDE_III_YBL036c_like"/>
    <property type="match status" value="1"/>
</dbReference>
<dbReference type="GO" id="GO:0030170">
    <property type="term" value="F:pyridoxal phosphate binding"/>
    <property type="evidence" value="ECO:0007669"/>
    <property type="project" value="UniProtKB-UniRule"/>
</dbReference>
<comment type="similarity">
    <text evidence="2 4">Belongs to the pyridoxal phosphate-binding protein YggS/PROSC family.</text>
</comment>
<dbReference type="PANTHER" id="PTHR10146:SF14">
    <property type="entry name" value="PYRIDOXAL PHOSPHATE HOMEOSTASIS PROTEIN"/>
    <property type="match status" value="1"/>
</dbReference>
<dbReference type="PANTHER" id="PTHR10146">
    <property type="entry name" value="PROLINE SYNTHETASE CO-TRANSCRIBED BACTERIAL HOMOLOG PROTEIN"/>
    <property type="match status" value="1"/>
</dbReference>
<organism evidence="6 7">
    <name type="scientific">Candidatus Limisoma faecipullorum</name>
    <dbReference type="NCBI Taxonomy" id="2840854"/>
    <lineage>
        <taxon>Bacteria</taxon>
        <taxon>Pseudomonadati</taxon>
        <taxon>Bacteroidota</taxon>
        <taxon>Bacteroidia</taxon>
        <taxon>Bacteroidales</taxon>
        <taxon>Candidatus Limisoma</taxon>
    </lineage>
</organism>
<dbReference type="InterPro" id="IPR029066">
    <property type="entry name" value="PLP-binding_barrel"/>
</dbReference>
<comment type="function">
    <text evidence="2">Pyridoxal 5'-phosphate (PLP)-binding protein, which is involved in PLP homeostasis.</text>
</comment>
<keyword evidence="1 2" id="KW-0663">Pyridoxal phosphate</keyword>
<name>A0A9D9NKI7_9BACT</name>
<comment type="cofactor">
    <cofactor evidence="3">
        <name>pyridoxal 5'-phosphate</name>
        <dbReference type="ChEBI" id="CHEBI:597326"/>
    </cofactor>
</comment>
<dbReference type="Gene3D" id="3.20.20.10">
    <property type="entry name" value="Alanine racemase"/>
    <property type="match status" value="1"/>
</dbReference>
<evidence type="ECO:0000259" key="5">
    <source>
        <dbReference type="Pfam" id="PF01168"/>
    </source>
</evidence>
<evidence type="ECO:0000313" key="6">
    <source>
        <dbReference type="EMBL" id="MBO8477079.1"/>
    </source>
</evidence>
<dbReference type="HAMAP" id="MF_02087">
    <property type="entry name" value="PLP_homeostasis"/>
    <property type="match status" value="1"/>
</dbReference>
<comment type="caution">
    <text evidence="6">The sequence shown here is derived from an EMBL/GenBank/DDBJ whole genome shotgun (WGS) entry which is preliminary data.</text>
</comment>
<dbReference type="EMBL" id="JADIMC010000101">
    <property type="protein sequence ID" value="MBO8477079.1"/>
    <property type="molecule type" value="Genomic_DNA"/>
</dbReference>
<dbReference type="PIRSF" id="PIRSF004848">
    <property type="entry name" value="YBL036c_PLPDEIII"/>
    <property type="match status" value="1"/>
</dbReference>
<feature type="modified residue" description="N6-(pyridoxal phosphate)lysine" evidence="2 3">
    <location>
        <position position="26"/>
    </location>
</feature>
<sequence>MLSVAENIKSVRDSLFPGVSLVAVSKFHPAAIIREAYDAGQILFGESRVQELVKKEPLLPSEIKWHFIGHLQTNKVRQLVPSVALIQSIDSEKLLRMVDRESERIGRVTDVLLQLHVALETTKFGFTCDECEALVDSGVIDSLHNVRICGVMGMATNTDNDAEIHKEFREIRRVFDYLSSGAMAGKDYFRTVSMGMSEDYRIAMEEGSTMVRIGTSIFGEREY</sequence>
<feature type="domain" description="Alanine racemase N-terminal" evidence="5">
    <location>
        <begin position="4"/>
        <end position="221"/>
    </location>
</feature>
<dbReference type="Proteomes" id="UP000823598">
    <property type="component" value="Unassembled WGS sequence"/>
</dbReference>
<evidence type="ECO:0000313" key="7">
    <source>
        <dbReference type="Proteomes" id="UP000823598"/>
    </source>
</evidence>
<gene>
    <name evidence="6" type="ORF">IAB88_08825</name>
</gene>
<dbReference type="AlphaFoldDB" id="A0A9D9NKI7"/>